<reference evidence="1 4" key="2">
    <citation type="submission" date="2022-05" db="EMBL/GenBank/DDBJ databases">
        <title>Genome Sequencing of Bee-Associated Microbes.</title>
        <authorList>
            <person name="Dunlap C."/>
        </authorList>
    </citation>
    <scope>NUCLEOTIDE SEQUENCE [LARGE SCALE GENOMIC DNA]</scope>
    <source>
        <strain evidence="1 4">NRRL B-23120</strain>
    </source>
</reference>
<dbReference type="EMBL" id="JAMDMJ010000008">
    <property type="protein sequence ID" value="MCY9595588.1"/>
    <property type="molecule type" value="Genomic_DNA"/>
</dbReference>
<name>A0A410WSQ3_9BACL</name>
<dbReference type="GeneID" id="95374489"/>
<protein>
    <submittedName>
        <fullName evidence="2">Class I SAM-dependent methyltransferase</fullName>
    </submittedName>
</protein>
<evidence type="ECO:0000313" key="1">
    <source>
        <dbReference type="EMBL" id="MCY9595588.1"/>
    </source>
</evidence>
<proteinExistence type="predicted"/>
<dbReference type="InterPro" id="IPR029063">
    <property type="entry name" value="SAM-dependent_MTases_sf"/>
</dbReference>
<evidence type="ECO:0000313" key="4">
    <source>
        <dbReference type="Proteomes" id="UP001527202"/>
    </source>
</evidence>
<sequence length="363" mass="40613">MSGVTTVKTALFNETYHAAYEYVSDFTAFTLLNAMKAEGIDLNGPVRESRLLSQIACSEENRPLLNWALHFLEQQEFVRKTTGPGGAVVLALTAKGRDWTNRGNPFPAVHVAPSLKLIEYAGTFWLRAIRGEVQPQHRLFNREGIALWEVYFHNAHDLYAVHNQWAAEELADLIPAESCTILELGTGFGSATRALLTEIRLRSKFVEEYTVSDASRLLTAKAGRMLEGELPPHKLRQLTLDINEVKSGGETYDFIYAVNVMHCAEDLALSLDALRRLLKPGGTIVLSECVREHYRSRLHQEFIFSLLPDFKPVGEADGNTSCFGFLRPEDWWKVMQAAGFRDISVKMNEGPVRGAIITGSREG</sequence>
<evidence type="ECO:0000313" key="3">
    <source>
        <dbReference type="Proteomes" id="UP000288943"/>
    </source>
</evidence>
<dbReference type="Pfam" id="PF13489">
    <property type="entry name" value="Methyltransf_23"/>
    <property type="match status" value="1"/>
</dbReference>
<organism evidence="2 3">
    <name type="scientific">Paenibacillus chitinolyticus</name>
    <dbReference type="NCBI Taxonomy" id="79263"/>
    <lineage>
        <taxon>Bacteria</taxon>
        <taxon>Bacillati</taxon>
        <taxon>Bacillota</taxon>
        <taxon>Bacilli</taxon>
        <taxon>Bacillales</taxon>
        <taxon>Paenibacillaceae</taxon>
        <taxon>Paenibacillus</taxon>
    </lineage>
</organism>
<reference evidence="2 3" key="1">
    <citation type="submission" date="2018-01" db="EMBL/GenBank/DDBJ databases">
        <title>The whole genome sequencing and assembly of Paenibacillus chitinolyticus KCCM 41400 strain.</title>
        <authorList>
            <person name="Kim J.-Y."/>
            <person name="Park M.-K."/>
            <person name="Lee Y.-J."/>
            <person name="Yi H."/>
            <person name="Bahn Y.-S."/>
            <person name="Kim J.F."/>
            <person name="Lee D.-W."/>
        </authorList>
    </citation>
    <scope>NUCLEOTIDE SEQUENCE [LARGE SCALE GENOMIC DNA]</scope>
    <source>
        <strain evidence="2 3">KCCM 41400</strain>
    </source>
</reference>
<keyword evidence="4" id="KW-1185">Reference proteome</keyword>
<dbReference type="CDD" id="cd02440">
    <property type="entry name" value="AdoMet_MTases"/>
    <property type="match status" value="1"/>
</dbReference>
<dbReference type="AlphaFoldDB" id="A0A410WSQ3"/>
<dbReference type="Gene3D" id="3.40.50.150">
    <property type="entry name" value="Vaccinia Virus protein VP39"/>
    <property type="match status" value="1"/>
</dbReference>
<keyword evidence="2" id="KW-0489">Methyltransferase</keyword>
<dbReference type="GO" id="GO:0008168">
    <property type="term" value="F:methyltransferase activity"/>
    <property type="evidence" value="ECO:0007669"/>
    <property type="project" value="UniProtKB-KW"/>
</dbReference>
<gene>
    <name evidence="1" type="ORF">M5X16_07380</name>
    <name evidence="2" type="ORF">PC41400_06605</name>
</gene>
<dbReference type="SUPFAM" id="SSF53335">
    <property type="entry name" value="S-adenosyl-L-methionine-dependent methyltransferases"/>
    <property type="match status" value="1"/>
</dbReference>
<accession>A0A410WSQ3</accession>
<dbReference type="EMBL" id="CP026520">
    <property type="protein sequence ID" value="QAV17350.1"/>
    <property type="molecule type" value="Genomic_DNA"/>
</dbReference>
<dbReference type="OrthoDB" id="2522121at2"/>
<dbReference type="Proteomes" id="UP001527202">
    <property type="component" value="Unassembled WGS sequence"/>
</dbReference>
<keyword evidence="2" id="KW-0808">Transferase</keyword>
<evidence type="ECO:0000313" key="2">
    <source>
        <dbReference type="EMBL" id="QAV17350.1"/>
    </source>
</evidence>
<dbReference type="KEGG" id="pchi:PC41400_06605"/>
<dbReference type="RefSeq" id="WP_042229564.1">
    <property type="nucleotide sequence ID" value="NZ_CP026520.1"/>
</dbReference>
<dbReference type="Proteomes" id="UP000288943">
    <property type="component" value="Chromosome"/>
</dbReference>
<dbReference type="GO" id="GO:0032259">
    <property type="term" value="P:methylation"/>
    <property type="evidence" value="ECO:0007669"/>
    <property type="project" value="UniProtKB-KW"/>
</dbReference>